<evidence type="ECO:0000256" key="2">
    <source>
        <dbReference type="ARBA" id="ARBA00022759"/>
    </source>
</evidence>
<gene>
    <name evidence="5" type="ORF">WSS_A00185</name>
</gene>
<dbReference type="CDD" id="cd07719">
    <property type="entry name" value="arylsulfatase_AtsA-like_MBL-fold"/>
    <property type="match status" value="1"/>
</dbReference>
<dbReference type="AlphaFoldDB" id="K8XSY5"/>
<dbReference type="Gene3D" id="3.60.15.10">
    <property type="entry name" value="Ribonuclease Z/Hydroxyacylglutathione hydrolase-like"/>
    <property type="match status" value="1"/>
</dbReference>
<dbReference type="InterPro" id="IPR044094">
    <property type="entry name" value="AtsA-like_MBL-fold"/>
</dbReference>
<evidence type="ECO:0000313" key="6">
    <source>
        <dbReference type="Proteomes" id="UP000005951"/>
    </source>
</evidence>
<dbReference type="PANTHER" id="PTHR46018">
    <property type="entry name" value="ZINC PHOSPHODIESTERASE ELAC PROTEIN 1"/>
    <property type="match status" value="1"/>
</dbReference>
<evidence type="ECO:0000256" key="3">
    <source>
        <dbReference type="ARBA" id="ARBA00022801"/>
    </source>
</evidence>
<evidence type="ECO:0000259" key="4">
    <source>
        <dbReference type="Pfam" id="PF00753"/>
    </source>
</evidence>
<protein>
    <submittedName>
        <fullName evidence="5">Metallo-beta-lactamase</fullName>
    </submittedName>
</protein>
<evidence type="ECO:0000313" key="5">
    <source>
        <dbReference type="EMBL" id="EKT84803.1"/>
    </source>
</evidence>
<comment type="caution">
    <text evidence="5">The sequence shown here is derived from an EMBL/GenBank/DDBJ whole genome shotgun (WGS) entry which is preliminary data.</text>
</comment>
<keyword evidence="3" id="KW-0378">Hydrolase</keyword>
<dbReference type="EMBL" id="AJYC02000003">
    <property type="protein sequence ID" value="EKT84803.1"/>
    <property type="molecule type" value="Genomic_DNA"/>
</dbReference>
<dbReference type="InterPro" id="IPR001279">
    <property type="entry name" value="Metallo-B-lactamas"/>
</dbReference>
<accession>K8XSY5</accession>
<dbReference type="Proteomes" id="UP000005951">
    <property type="component" value="Unassembled WGS sequence"/>
</dbReference>
<organism evidence="5 6">
    <name type="scientific">Rhodococcus opacus M213</name>
    <dbReference type="NCBI Taxonomy" id="1129896"/>
    <lineage>
        <taxon>Bacteria</taxon>
        <taxon>Bacillati</taxon>
        <taxon>Actinomycetota</taxon>
        <taxon>Actinomycetes</taxon>
        <taxon>Mycobacteriales</taxon>
        <taxon>Nocardiaceae</taxon>
        <taxon>Rhodococcus</taxon>
    </lineage>
</organism>
<evidence type="ECO:0000256" key="1">
    <source>
        <dbReference type="ARBA" id="ARBA00022722"/>
    </source>
</evidence>
<proteinExistence type="predicted"/>
<dbReference type="PANTHER" id="PTHR46018:SF2">
    <property type="entry name" value="ZINC PHOSPHODIESTERASE ELAC PROTEIN 1"/>
    <property type="match status" value="1"/>
</dbReference>
<keyword evidence="2" id="KW-0255">Endonuclease</keyword>
<dbReference type="Pfam" id="PF00753">
    <property type="entry name" value="Lactamase_B"/>
    <property type="match status" value="1"/>
</dbReference>
<dbReference type="SUPFAM" id="SSF56281">
    <property type="entry name" value="Metallo-hydrolase/oxidoreductase"/>
    <property type="match status" value="1"/>
</dbReference>
<feature type="domain" description="Metallo-beta-lactamase" evidence="4">
    <location>
        <begin position="55"/>
        <end position="104"/>
    </location>
</feature>
<sequence length="370" mass="39895">MIGTTESIRFTKELPKAMSTNVQSSAERATDTQVVLLGTSGGPRWWSDRAGIATAVVVGESFYLFDCGSGVGRQLRAAGLDIDRLRGVFITHMHSDHVVDLAGLGIFGMFGLEDHTGPVIPVVGPGDRGAVVPASPRATADRGVLYPQDPTPGIAGYWDYSMRANATDLNDRYRDSLRPSPDALFEPREITLPTDLGFHPDHNPVPAMDPVVVYSDELVTVTAILVQHPPVAPAYAFRIDTPDGSVTISGDTAPCENLVRLARGTDVLLHEVIDEEWIAERYGDAGTPEAQTMIDHHLNAHTGIPDTGRIATEAGVGTLVLHHFVPGNRPRDRWETACRFFDGTVVVGDDLMEIPVRAAASRPVPEGQLV</sequence>
<keyword evidence="1" id="KW-0540">Nuclease</keyword>
<reference evidence="5 6" key="1">
    <citation type="journal article" date="2013" name="Genome Announc.">
        <title>Draft Genome Sequence of Rhodococcus opacus Strain M213 Shows a Diverse Catabolic Potential.</title>
        <authorList>
            <person name="Pathak A."/>
            <person name="Green S.J."/>
            <person name="Ogram A."/>
            <person name="Chauhan A."/>
        </authorList>
    </citation>
    <scope>NUCLEOTIDE SEQUENCE [LARGE SCALE GENOMIC DNA]</scope>
    <source>
        <strain evidence="5 6">M213</strain>
    </source>
</reference>
<dbReference type="GO" id="GO:0042781">
    <property type="term" value="F:3'-tRNA processing endoribonuclease activity"/>
    <property type="evidence" value="ECO:0007669"/>
    <property type="project" value="TreeGrafter"/>
</dbReference>
<name>K8XSY5_RHOOP</name>
<dbReference type="InterPro" id="IPR036866">
    <property type="entry name" value="RibonucZ/Hydroxyglut_hydro"/>
</dbReference>